<evidence type="ECO:0000313" key="3">
    <source>
        <dbReference type="Proteomes" id="UP000198546"/>
    </source>
</evidence>
<organism evidence="2 3">
    <name type="scientific">Auraticoccus monumenti</name>
    <dbReference type="NCBI Taxonomy" id="675864"/>
    <lineage>
        <taxon>Bacteria</taxon>
        <taxon>Bacillati</taxon>
        <taxon>Actinomycetota</taxon>
        <taxon>Actinomycetes</taxon>
        <taxon>Propionibacteriales</taxon>
        <taxon>Propionibacteriaceae</taxon>
        <taxon>Auraticoccus</taxon>
    </lineage>
</organism>
<dbReference type="STRING" id="675864.SAMN04489747_2977"/>
<dbReference type="Gene3D" id="3.40.50.720">
    <property type="entry name" value="NAD(P)-binding Rossmann-like Domain"/>
    <property type="match status" value="1"/>
</dbReference>
<accession>A0A1G7BJ32</accession>
<dbReference type="Gene3D" id="3.90.25.10">
    <property type="entry name" value="UDP-galactose 4-epimerase, domain 1"/>
    <property type="match status" value="1"/>
</dbReference>
<gene>
    <name evidence="2" type="ORF">SAMN04489747_2977</name>
</gene>
<dbReference type="CDD" id="cd05269">
    <property type="entry name" value="TMR_SDR_a"/>
    <property type="match status" value="1"/>
</dbReference>
<keyword evidence="3" id="KW-1185">Reference proteome</keyword>
<dbReference type="InterPro" id="IPR036291">
    <property type="entry name" value="NAD(P)-bd_dom_sf"/>
</dbReference>
<name>A0A1G7BJ32_9ACTN</name>
<proteinExistence type="predicted"/>
<dbReference type="EMBL" id="LT629688">
    <property type="protein sequence ID" value="SDE27069.1"/>
    <property type="molecule type" value="Genomic_DNA"/>
</dbReference>
<feature type="domain" description="NAD(P)-binding" evidence="1">
    <location>
        <begin position="9"/>
        <end position="182"/>
    </location>
</feature>
<sequence>MTRTVAVTGSTGALGGMVVDLLGGAGVVPRLLVRDPSRAPDVPGAEVRVCEYGDATASRAALEGVDVLLMVSGSESADRLQQHRTFLDAAAAVGVGHVVYTSFQGAAPNCTFTLGRDHHATEEHLRASGMAWTFLRDSFYADFLADLPDQEGVIRGPAGDGSVAAVARADVAEVAAVVLQDPDAHRGLTHDLTGPGSLTLDEVAGIISEHRGTPVRYHAETVEEAYASRLRWPAPQWQYDAWVSTYTAIARGEVAAVSDAVERITGRPATSLAELLGQR</sequence>
<protein>
    <submittedName>
        <fullName evidence="2">Uncharacterized conserved protein YbjT, contains NAD(P)-binding and DUF2867 domains</fullName>
    </submittedName>
</protein>
<dbReference type="AlphaFoldDB" id="A0A1G7BJ32"/>
<dbReference type="Proteomes" id="UP000198546">
    <property type="component" value="Chromosome i"/>
</dbReference>
<evidence type="ECO:0000313" key="2">
    <source>
        <dbReference type="EMBL" id="SDE27069.1"/>
    </source>
</evidence>
<dbReference type="InterPro" id="IPR052718">
    <property type="entry name" value="NmrA-type_oxidoreductase"/>
</dbReference>
<dbReference type="PANTHER" id="PTHR47129">
    <property type="entry name" value="QUINONE OXIDOREDUCTASE 2"/>
    <property type="match status" value="1"/>
</dbReference>
<dbReference type="OrthoDB" id="3243290at2"/>
<evidence type="ECO:0000259" key="1">
    <source>
        <dbReference type="Pfam" id="PF13460"/>
    </source>
</evidence>
<reference evidence="2 3" key="1">
    <citation type="submission" date="2016-10" db="EMBL/GenBank/DDBJ databases">
        <authorList>
            <person name="de Groot N.N."/>
        </authorList>
    </citation>
    <scope>NUCLEOTIDE SEQUENCE [LARGE SCALE GENOMIC DNA]</scope>
    <source>
        <strain evidence="2 3">MON 2.2</strain>
    </source>
</reference>
<dbReference type="Pfam" id="PF13460">
    <property type="entry name" value="NAD_binding_10"/>
    <property type="match status" value="1"/>
</dbReference>
<dbReference type="InterPro" id="IPR016040">
    <property type="entry name" value="NAD(P)-bd_dom"/>
</dbReference>
<dbReference type="RefSeq" id="WP_090594634.1">
    <property type="nucleotide sequence ID" value="NZ_LT629688.1"/>
</dbReference>
<dbReference type="PANTHER" id="PTHR47129:SF1">
    <property type="entry name" value="NMRA-LIKE DOMAIN-CONTAINING PROTEIN"/>
    <property type="match status" value="1"/>
</dbReference>
<dbReference type="SUPFAM" id="SSF51735">
    <property type="entry name" value="NAD(P)-binding Rossmann-fold domains"/>
    <property type="match status" value="1"/>
</dbReference>